<evidence type="ECO:0000313" key="5">
    <source>
        <dbReference type="EMBL" id="GAA4931215.1"/>
    </source>
</evidence>
<dbReference type="Proteomes" id="UP001409585">
    <property type="component" value="Unassembled WGS sequence"/>
</dbReference>
<dbReference type="Pfam" id="PF00005">
    <property type="entry name" value="ABC_tran"/>
    <property type="match status" value="1"/>
</dbReference>
<dbReference type="GO" id="GO:0005886">
    <property type="term" value="C:plasma membrane"/>
    <property type="evidence" value="ECO:0007669"/>
    <property type="project" value="TreeGrafter"/>
</dbReference>
<dbReference type="InterPro" id="IPR003439">
    <property type="entry name" value="ABC_transporter-like_ATP-bd"/>
</dbReference>
<dbReference type="GO" id="GO:0005524">
    <property type="term" value="F:ATP binding"/>
    <property type="evidence" value="ECO:0007669"/>
    <property type="project" value="UniProtKB-KW"/>
</dbReference>
<dbReference type="CDD" id="cd03255">
    <property type="entry name" value="ABC_MJ0796_LolCDE_FtsE"/>
    <property type="match status" value="1"/>
</dbReference>
<feature type="domain" description="ABC transporter" evidence="4">
    <location>
        <begin position="2"/>
        <end position="220"/>
    </location>
</feature>
<dbReference type="PANTHER" id="PTHR24220:SF659">
    <property type="entry name" value="TRANSPORTER, PUTATIVE-RELATED"/>
    <property type="match status" value="1"/>
</dbReference>
<dbReference type="GO" id="GO:0022857">
    <property type="term" value="F:transmembrane transporter activity"/>
    <property type="evidence" value="ECO:0007669"/>
    <property type="project" value="TreeGrafter"/>
</dbReference>
<dbReference type="EMBL" id="BAABLX010000003">
    <property type="protein sequence ID" value="GAA4931215.1"/>
    <property type="molecule type" value="Genomic_DNA"/>
</dbReference>
<dbReference type="RefSeq" id="WP_345416302.1">
    <property type="nucleotide sequence ID" value="NZ_AP031496.1"/>
</dbReference>
<keyword evidence="3 5" id="KW-0067">ATP-binding</keyword>
<dbReference type="PANTHER" id="PTHR24220">
    <property type="entry name" value="IMPORT ATP-BINDING PROTEIN"/>
    <property type="match status" value="1"/>
</dbReference>
<accession>A0AAV3TXH8</accession>
<dbReference type="InterPro" id="IPR027417">
    <property type="entry name" value="P-loop_NTPase"/>
</dbReference>
<protein>
    <submittedName>
        <fullName evidence="5">ABC transporter ATP-binding protein</fullName>
    </submittedName>
</protein>
<evidence type="ECO:0000256" key="2">
    <source>
        <dbReference type="ARBA" id="ARBA00022741"/>
    </source>
</evidence>
<gene>
    <name evidence="5" type="ORF">GCM10025791_04200</name>
</gene>
<keyword evidence="6" id="KW-1185">Reference proteome</keyword>
<dbReference type="AlphaFoldDB" id="A0AAV3TXH8"/>
<dbReference type="Gene3D" id="3.40.50.300">
    <property type="entry name" value="P-loop containing nucleotide triphosphate hydrolases"/>
    <property type="match status" value="1"/>
</dbReference>
<dbReference type="InterPro" id="IPR003593">
    <property type="entry name" value="AAA+_ATPase"/>
</dbReference>
<dbReference type="InterPro" id="IPR017911">
    <property type="entry name" value="MacB-like_ATP-bd"/>
</dbReference>
<proteinExistence type="predicted"/>
<evidence type="ECO:0000256" key="3">
    <source>
        <dbReference type="ARBA" id="ARBA00022840"/>
    </source>
</evidence>
<reference evidence="6" key="1">
    <citation type="journal article" date="2019" name="Int. J. Syst. Evol. Microbiol.">
        <title>The Global Catalogue of Microorganisms (GCM) 10K type strain sequencing project: providing services to taxonomists for standard genome sequencing and annotation.</title>
        <authorList>
            <consortium name="The Broad Institute Genomics Platform"/>
            <consortium name="The Broad Institute Genome Sequencing Center for Infectious Disease"/>
            <person name="Wu L."/>
            <person name="Ma J."/>
        </authorList>
    </citation>
    <scope>NUCLEOTIDE SEQUENCE [LARGE SCALE GENOMIC DNA]</scope>
    <source>
        <strain evidence="6">JCM 19134</strain>
    </source>
</reference>
<dbReference type="GO" id="GO:0016887">
    <property type="term" value="F:ATP hydrolysis activity"/>
    <property type="evidence" value="ECO:0007669"/>
    <property type="project" value="InterPro"/>
</dbReference>
<dbReference type="InterPro" id="IPR017871">
    <property type="entry name" value="ABC_transporter-like_CS"/>
</dbReference>
<dbReference type="SUPFAM" id="SSF52540">
    <property type="entry name" value="P-loop containing nucleoside triphosphate hydrolases"/>
    <property type="match status" value="1"/>
</dbReference>
<organism evidence="5 6">
    <name type="scientific">Halioxenophilus aromaticivorans</name>
    <dbReference type="NCBI Taxonomy" id="1306992"/>
    <lineage>
        <taxon>Bacteria</taxon>
        <taxon>Pseudomonadati</taxon>
        <taxon>Pseudomonadota</taxon>
        <taxon>Gammaproteobacteria</taxon>
        <taxon>Alteromonadales</taxon>
        <taxon>Alteromonadaceae</taxon>
        <taxon>Halioxenophilus</taxon>
    </lineage>
</organism>
<evidence type="ECO:0000256" key="1">
    <source>
        <dbReference type="ARBA" id="ARBA00022448"/>
    </source>
</evidence>
<dbReference type="PROSITE" id="PS00211">
    <property type="entry name" value="ABC_TRANSPORTER_1"/>
    <property type="match status" value="1"/>
</dbReference>
<keyword evidence="1" id="KW-0813">Transport</keyword>
<evidence type="ECO:0000259" key="4">
    <source>
        <dbReference type="PROSITE" id="PS50893"/>
    </source>
</evidence>
<name>A0AAV3TXH8_9ALTE</name>
<dbReference type="InterPro" id="IPR015854">
    <property type="entry name" value="ABC_transpr_LolD-like"/>
</dbReference>
<comment type="caution">
    <text evidence="5">The sequence shown here is derived from an EMBL/GenBank/DDBJ whole genome shotgun (WGS) entry which is preliminary data.</text>
</comment>
<dbReference type="SMART" id="SM00382">
    <property type="entry name" value="AAA"/>
    <property type="match status" value="1"/>
</dbReference>
<dbReference type="PROSITE" id="PS50893">
    <property type="entry name" value="ABC_TRANSPORTER_2"/>
    <property type="match status" value="1"/>
</dbReference>
<keyword evidence="2" id="KW-0547">Nucleotide-binding</keyword>
<evidence type="ECO:0000313" key="6">
    <source>
        <dbReference type="Proteomes" id="UP001409585"/>
    </source>
</evidence>
<sequence length="220" mass="23175">MLLVTKVSKRYATSSAALFSGITLKVAAGESLAIMGASGCGKSTLLNIIAGLVTSDSGSVVIDGQETSGLAESLRDAFRAAHIGMVFQQFNLIDCLSVVDNITLPARYLKRPYQQRLALLLQSMGLEHKQNSAIGDLSGGEQQRVAIARALIHSPKLILADEPTGNLDEATSDTVADCLFSLAKSHGAALVVVTHAKEIAARADRAVVIKHGQLEPLTNL</sequence>